<keyword evidence="9" id="KW-1185">Reference proteome</keyword>
<dbReference type="InterPro" id="IPR011990">
    <property type="entry name" value="TPR-like_helical_dom_sf"/>
</dbReference>
<reference evidence="8 9" key="1">
    <citation type="submission" date="2022-01" db="EMBL/GenBank/DDBJ databases">
        <title>Desulfofustis limnae sp. nov., a novel mesophilic sulfate-reducing bacterium isolated from marsh soil.</title>
        <authorList>
            <person name="Watanabe M."/>
            <person name="Takahashi A."/>
            <person name="Kojima H."/>
            <person name="Fukui M."/>
        </authorList>
    </citation>
    <scope>NUCLEOTIDE SEQUENCE [LARGE SCALE GENOMIC DNA]</scope>
    <source>
        <strain evidence="8 9">PPLL</strain>
    </source>
</reference>
<keyword evidence="6" id="KW-0482">Metalloprotease</keyword>
<dbReference type="Gene3D" id="3.30.2010.10">
    <property type="entry name" value="Metalloproteases ('zincins'), catalytic domain"/>
    <property type="match status" value="1"/>
</dbReference>
<evidence type="ECO:0000256" key="5">
    <source>
        <dbReference type="ARBA" id="ARBA00022833"/>
    </source>
</evidence>
<keyword evidence="4" id="KW-0378">Hydrolase</keyword>
<dbReference type="Pfam" id="PF14559">
    <property type="entry name" value="TPR_19"/>
    <property type="match status" value="1"/>
</dbReference>
<dbReference type="InterPro" id="IPR001915">
    <property type="entry name" value="Peptidase_M48"/>
</dbReference>
<evidence type="ECO:0000259" key="7">
    <source>
        <dbReference type="Pfam" id="PF01435"/>
    </source>
</evidence>
<dbReference type="EMBL" id="AP025516">
    <property type="protein sequence ID" value="BDD88418.1"/>
    <property type="molecule type" value="Genomic_DNA"/>
</dbReference>
<feature type="domain" description="Peptidase M48" evidence="7">
    <location>
        <begin position="89"/>
        <end position="270"/>
    </location>
</feature>
<evidence type="ECO:0000256" key="4">
    <source>
        <dbReference type="ARBA" id="ARBA00022801"/>
    </source>
</evidence>
<dbReference type="PANTHER" id="PTHR22726:SF24">
    <property type="entry name" value="M48 FAMILY METALLOPEPTIDASE"/>
    <property type="match status" value="1"/>
</dbReference>
<dbReference type="Pfam" id="PF01435">
    <property type="entry name" value="Peptidase_M48"/>
    <property type="match status" value="1"/>
</dbReference>
<proteinExistence type="predicted"/>
<organism evidence="8 9">
    <name type="scientific">Desulfofustis limnaeus</name>
    <dbReference type="NCBI Taxonomy" id="2740163"/>
    <lineage>
        <taxon>Bacteria</taxon>
        <taxon>Pseudomonadati</taxon>
        <taxon>Thermodesulfobacteriota</taxon>
        <taxon>Desulfobulbia</taxon>
        <taxon>Desulfobulbales</taxon>
        <taxon>Desulfocapsaceae</taxon>
        <taxon>Desulfofustis</taxon>
    </lineage>
</organism>
<dbReference type="Gene3D" id="1.25.40.10">
    <property type="entry name" value="Tetratricopeptide repeat domain"/>
    <property type="match status" value="1"/>
</dbReference>
<evidence type="ECO:0000256" key="2">
    <source>
        <dbReference type="ARBA" id="ARBA00022670"/>
    </source>
</evidence>
<sequence>MSTSRMAAFSEALARSLRLNRLTRRQALWLLGVSTVYPSTLSLQGCATSPVTGESILVGMSEAQERSIDAQVSPHQFSQDLGAVQDGQLNGYLSEVGRRVHGVSHRPDMPYSYRVLNANYVNAYTFPGGAMGVTRGIATELENEAELAALLGHEIGHVNARHAAQRQGQALLAQVAVVGLNIAAQDSQWGTLLGVGSQIGASALLASYSRDNEREADALGQDYMVRAGYPATGMTALHQLLVDEEKRQPSLLETMFSSHPMSAERRDIARERAATVYAASASIDPGRERFLDQTASLRQIKPTIDACKRGETAMAKKQFAEAEDQFRTALLGTPRDYAANIRMAQCLQAQGRGPQAIRYAEVARTIYPEEAQGHKLAGILSLSQRDPAAAYQAFDDVDRILPGDAGITFLKGVAAEGMGDRHRAARHYAAYLNLGQRGQAAQFAYSRLQQWGVVR</sequence>
<keyword evidence="5" id="KW-0862">Zinc</keyword>
<keyword evidence="2" id="KW-0645">Protease</keyword>
<name>A0ABM7WBW2_9BACT</name>
<evidence type="ECO:0000256" key="6">
    <source>
        <dbReference type="ARBA" id="ARBA00023049"/>
    </source>
</evidence>
<comment type="cofactor">
    <cofactor evidence="1">
        <name>Zn(2+)</name>
        <dbReference type="ChEBI" id="CHEBI:29105"/>
    </cofactor>
</comment>
<evidence type="ECO:0000313" key="8">
    <source>
        <dbReference type="EMBL" id="BDD88418.1"/>
    </source>
</evidence>
<dbReference type="SUPFAM" id="SSF48452">
    <property type="entry name" value="TPR-like"/>
    <property type="match status" value="1"/>
</dbReference>
<evidence type="ECO:0000256" key="1">
    <source>
        <dbReference type="ARBA" id="ARBA00001947"/>
    </source>
</evidence>
<gene>
    <name evidence="8" type="ORF">DPPLL_27830</name>
</gene>
<protein>
    <recommendedName>
        <fullName evidence="7">Peptidase M48 domain-containing protein</fullName>
    </recommendedName>
</protein>
<evidence type="ECO:0000313" key="9">
    <source>
        <dbReference type="Proteomes" id="UP000830055"/>
    </source>
</evidence>
<accession>A0ABM7WBW2</accession>
<dbReference type="PANTHER" id="PTHR22726">
    <property type="entry name" value="METALLOENDOPEPTIDASE OMA1"/>
    <property type="match status" value="1"/>
</dbReference>
<dbReference type="RefSeq" id="WP_284151786.1">
    <property type="nucleotide sequence ID" value="NZ_AP025516.1"/>
</dbReference>
<evidence type="ECO:0000256" key="3">
    <source>
        <dbReference type="ARBA" id="ARBA00022723"/>
    </source>
</evidence>
<keyword evidence="3" id="KW-0479">Metal-binding</keyword>
<dbReference type="InterPro" id="IPR051156">
    <property type="entry name" value="Mito/Outer_Membr_Metalloprot"/>
</dbReference>
<dbReference type="Proteomes" id="UP000830055">
    <property type="component" value="Chromosome"/>
</dbReference>